<dbReference type="Pfam" id="PF00535">
    <property type="entry name" value="Glycos_transf_2"/>
    <property type="match status" value="1"/>
</dbReference>
<dbReference type="PANTHER" id="PTHR22916:SF65">
    <property type="entry name" value="SLR1065 PROTEIN"/>
    <property type="match status" value="1"/>
</dbReference>
<reference evidence="2 3" key="1">
    <citation type="journal article" date="2019" name="Front. Microbiol.">
        <title>Genomic Features for Desiccation Tolerance and Sugar Biosynthesis in the Extremophile Gloeocapsopsis sp. UTEX B3054.</title>
        <authorList>
            <person name="Urrejola C."/>
            <person name="Alcorta J."/>
            <person name="Salas L."/>
            <person name="Vasquez M."/>
            <person name="Polz M.F."/>
            <person name="Vicuna R."/>
            <person name="Diez B."/>
        </authorList>
    </citation>
    <scope>NUCLEOTIDE SEQUENCE [LARGE SCALE GENOMIC DNA]</scope>
    <source>
        <strain evidence="2 3">1H9</strain>
    </source>
</reference>
<dbReference type="PANTHER" id="PTHR22916">
    <property type="entry name" value="GLYCOSYLTRANSFERASE"/>
    <property type="match status" value="1"/>
</dbReference>
<dbReference type="Proteomes" id="UP000441797">
    <property type="component" value="Unassembled WGS sequence"/>
</dbReference>
<evidence type="ECO:0000313" key="3">
    <source>
        <dbReference type="Proteomes" id="UP000441797"/>
    </source>
</evidence>
<dbReference type="RefSeq" id="WP_105220011.1">
    <property type="nucleotide sequence ID" value="NZ_CAWNSU010000053.1"/>
</dbReference>
<organism evidence="2 3">
    <name type="scientific">Gloeocapsopsis dulcis AAB1 = 1H9</name>
    <dbReference type="NCBI Taxonomy" id="1433147"/>
    <lineage>
        <taxon>Bacteria</taxon>
        <taxon>Bacillati</taxon>
        <taxon>Cyanobacteriota</taxon>
        <taxon>Cyanophyceae</taxon>
        <taxon>Oscillatoriophycideae</taxon>
        <taxon>Chroococcales</taxon>
        <taxon>Chroococcaceae</taxon>
        <taxon>Gloeocapsopsis</taxon>
        <taxon>Gloeocapsopsis dulcis</taxon>
    </lineage>
</organism>
<evidence type="ECO:0000259" key="1">
    <source>
        <dbReference type="Pfam" id="PF00535"/>
    </source>
</evidence>
<keyword evidence="2" id="KW-0808">Transferase</keyword>
<dbReference type="EMBL" id="NAPY01000057">
    <property type="protein sequence ID" value="MUL39027.1"/>
    <property type="molecule type" value="Genomic_DNA"/>
</dbReference>
<name>A0A6N8G4H1_9CHRO</name>
<dbReference type="InterPro" id="IPR001173">
    <property type="entry name" value="Glyco_trans_2-like"/>
</dbReference>
<dbReference type="GO" id="GO:0016740">
    <property type="term" value="F:transferase activity"/>
    <property type="evidence" value="ECO:0007669"/>
    <property type="project" value="UniProtKB-KW"/>
</dbReference>
<accession>A0A6N8G4H1</accession>
<evidence type="ECO:0000313" key="2">
    <source>
        <dbReference type="EMBL" id="MUL39027.1"/>
    </source>
</evidence>
<dbReference type="CDD" id="cd06433">
    <property type="entry name" value="GT_2_WfgS_like"/>
    <property type="match status" value="1"/>
</dbReference>
<dbReference type="AlphaFoldDB" id="A0A6N8G4H1"/>
<proteinExistence type="predicted"/>
<protein>
    <submittedName>
        <fullName evidence="2">Glycosyl transferase</fullName>
    </submittedName>
</protein>
<dbReference type="OrthoDB" id="396512at2"/>
<gene>
    <name evidence="2" type="ORF">BWI75_22660</name>
</gene>
<comment type="caution">
    <text evidence="2">The sequence shown here is derived from an EMBL/GenBank/DDBJ whole genome shotgun (WGS) entry which is preliminary data.</text>
</comment>
<sequence>MISVITPVYNGEKYIEDCIKVVVDQNCSNIEHIIVDGGSTDATVDIIKSSAQNYPHIRWISEKDRGQSDAMNKGIAMAKGNIIAILNVDDFYEPNVLNHISAIFEKLPEPALLVGNCNILDDDNNLKRINRPKRLKITDLLVGYNINPFPFNPSAYFYHKSLHEQVGFYEVDEHYAMDVDFLLKAVQVAHVKYVDEIWGNYRQISGTKTVNDINSGQNAIRLRQLMQKYLQKLPLYKQWLVAVKREYYKAEKRLEYFSKKPNEILPRIGKRLGIRTS</sequence>
<feature type="domain" description="Glycosyltransferase 2-like" evidence="1">
    <location>
        <begin position="3"/>
        <end position="157"/>
    </location>
</feature>
<dbReference type="InterPro" id="IPR029044">
    <property type="entry name" value="Nucleotide-diphossugar_trans"/>
</dbReference>
<dbReference type="SUPFAM" id="SSF53448">
    <property type="entry name" value="Nucleotide-diphospho-sugar transferases"/>
    <property type="match status" value="1"/>
</dbReference>
<keyword evidence="3" id="KW-1185">Reference proteome</keyword>
<dbReference type="Gene3D" id="3.90.550.10">
    <property type="entry name" value="Spore Coat Polysaccharide Biosynthesis Protein SpsA, Chain A"/>
    <property type="match status" value="1"/>
</dbReference>